<dbReference type="InParanoid" id="A0A2P5B1G2"/>
<dbReference type="InterPro" id="IPR029058">
    <property type="entry name" value="AB_hydrolase_fold"/>
</dbReference>
<comment type="caution">
    <text evidence="1">The sequence shown here is derived from an EMBL/GenBank/DDBJ whole genome shotgun (WGS) entry which is preliminary data.</text>
</comment>
<proteinExistence type="predicted"/>
<organism evidence="1 2">
    <name type="scientific">Trema orientale</name>
    <name type="common">Charcoal tree</name>
    <name type="synonym">Celtis orientalis</name>
    <dbReference type="NCBI Taxonomy" id="63057"/>
    <lineage>
        <taxon>Eukaryota</taxon>
        <taxon>Viridiplantae</taxon>
        <taxon>Streptophyta</taxon>
        <taxon>Embryophyta</taxon>
        <taxon>Tracheophyta</taxon>
        <taxon>Spermatophyta</taxon>
        <taxon>Magnoliopsida</taxon>
        <taxon>eudicotyledons</taxon>
        <taxon>Gunneridae</taxon>
        <taxon>Pentapetalae</taxon>
        <taxon>rosids</taxon>
        <taxon>fabids</taxon>
        <taxon>Rosales</taxon>
        <taxon>Cannabaceae</taxon>
        <taxon>Trema</taxon>
    </lineage>
</organism>
<name>A0A2P5B1G2_TREOI</name>
<dbReference type="Proteomes" id="UP000237000">
    <property type="component" value="Unassembled WGS sequence"/>
</dbReference>
<keyword evidence="2" id="KW-1185">Reference proteome</keyword>
<gene>
    <name evidence="1" type="ORF">TorRG33x02_335410</name>
</gene>
<dbReference type="AlphaFoldDB" id="A0A2P5B1G2"/>
<dbReference type="EMBL" id="JXTC01000632">
    <property type="protein sequence ID" value="PON42619.1"/>
    <property type="molecule type" value="Genomic_DNA"/>
</dbReference>
<sequence>MLAKSIIAGGNVVLLNASRYHDIHAVVNVSGRYDLKRGIVELFGEDFMQRLKENGCIEAKDKNGSTGYRVTEESLVNHLNTDMHAACLQIDKEWRVLIIHGSADETIPIEDALEFAKIIPNHILGIVEGADHGYSSHQVEVASIVLEFIKESLEQDNAASG</sequence>
<dbReference type="STRING" id="63057.A0A2P5B1G2"/>
<dbReference type="OrthoDB" id="9988524at2759"/>
<keyword evidence="1" id="KW-0378">Hydrolase</keyword>
<dbReference type="PANTHER" id="PTHR42886">
    <property type="entry name" value="RE40534P-RELATED"/>
    <property type="match status" value="1"/>
</dbReference>
<protein>
    <submittedName>
        <fullName evidence="1">Alpha/beta hydrolase fold</fullName>
    </submittedName>
</protein>
<reference evidence="2" key="1">
    <citation type="submission" date="2016-06" db="EMBL/GenBank/DDBJ databases">
        <title>Parallel loss of symbiosis genes in relatives of nitrogen-fixing non-legume Parasponia.</title>
        <authorList>
            <person name="Van Velzen R."/>
            <person name="Holmer R."/>
            <person name="Bu F."/>
            <person name="Rutten L."/>
            <person name="Van Zeijl A."/>
            <person name="Liu W."/>
            <person name="Santuari L."/>
            <person name="Cao Q."/>
            <person name="Sharma T."/>
            <person name="Shen D."/>
            <person name="Roswanjaya Y."/>
            <person name="Wardhani T."/>
            <person name="Kalhor M.S."/>
            <person name="Jansen J."/>
            <person name="Van den Hoogen J."/>
            <person name="Gungor B."/>
            <person name="Hartog M."/>
            <person name="Hontelez J."/>
            <person name="Verver J."/>
            <person name="Yang W.-C."/>
            <person name="Schijlen E."/>
            <person name="Repin R."/>
            <person name="Schilthuizen M."/>
            <person name="Schranz E."/>
            <person name="Heidstra R."/>
            <person name="Miyata K."/>
            <person name="Fedorova E."/>
            <person name="Kohlen W."/>
            <person name="Bisseling T."/>
            <person name="Smit S."/>
            <person name="Geurts R."/>
        </authorList>
    </citation>
    <scope>NUCLEOTIDE SEQUENCE [LARGE SCALE GENOMIC DNA]</scope>
    <source>
        <strain evidence="2">cv. RG33-2</strain>
    </source>
</reference>
<dbReference type="Gene3D" id="3.40.50.1820">
    <property type="entry name" value="alpha/beta hydrolase"/>
    <property type="match status" value="1"/>
</dbReference>
<accession>A0A2P5B1G2</accession>
<dbReference type="GO" id="GO:0005829">
    <property type="term" value="C:cytosol"/>
    <property type="evidence" value="ECO:0007669"/>
    <property type="project" value="TreeGrafter"/>
</dbReference>
<dbReference type="GO" id="GO:0016787">
    <property type="term" value="F:hydrolase activity"/>
    <property type="evidence" value="ECO:0007669"/>
    <property type="project" value="UniProtKB-KW"/>
</dbReference>
<evidence type="ECO:0000313" key="1">
    <source>
        <dbReference type="EMBL" id="PON42619.1"/>
    </source>
</evidence>
<evidence type="ECO:0000313" key="2">
    <source>
        <dbReference type="Proteomes" id="UP000237000"/>
    </source>
</evidence>
<dbReference type="PANTHER" id="PTHR42886:SF53">
    <property type="entry name" value="ALPHA_BETA-HYDROLASES SUPERFAMILY PROTEIN"/>
    <property type="match status" value="1"/>
</dbReference>
<dbReference type="SUPFAM" id="SSF53474">
    <property type="entry name" value="alpha/beta-Hydrolases"/>
    <property type="match status" value="1"/>
</dbReference>